<protein>
    <recommendedName>
        <fullName evidence="1 12">GTP 3',8-cyclase</fullName>
        <ecNumber evidence="1 12">4.1.99.22</ecNumber>
    </recommendedName>
    <alternativeName>
        <fullName evidence="12">Molybdenum cofactor biosynthesis protein A</fullName>
    </alternativeName>
</protein>
<dbReference type="SFLD" id="SFLDG01067">
    <property type="entry name" value="SPASM/twitch_domain_containing"/>
    <property type="match status" value="1"/>
</dbReference>
<keyword evidence="15" id="KW-1185">Reference proteome</keyword>
<organism evidence="14 15">
    <name type="scientific">Kroppenstedtia guangzhouensis</name>
    <dbReference type="NCBI Taxonomy" id="1274356"/>
    <lineage>
        <taxon>Bacteria</taxon>
        <taxon>Bacillati</taxon>
        <taxon>Bacillota</taxon>
        <taxon>Bacilli</taxon>
        <taxon>Bacillales</taxon>
        <taxon>Thermoactinomycetaceae</taxon>
        <taxon>Kroppenstedtia</taxon>
    </lineage>
</organism>
<dbReference type="HAMAP" id="MF_01225_B">
    <property type="entry name" value="MoaA_B"/>
    <property type="match status" value="1"/>
</dbReference>
<dbReference type="InterPro" id="IPR058240">
    <property type="entry name" value="rSAM_sf"/>
</dbReference>
<dbReference type="Proteomes" id="UP000617979">
    <property type="component" value="Unassembled WGS sequence"/>
</dbReference>
<comment type="catalytic activity">
    <reaction evidence="11 12">
        <text>GTP + AH2 + S-adenosyl-L-methionine = (8S)-3',8-cyclo-7,8-dihydroguanosine 5'-triphosphate + 5'-deoxyadenosine + L-methionine + A + H(+)</text>
        <dbReference type="Rhea" id="RHEA:49576"/>
        <dbReference type="ChEBI" id="CHEBI:13193"/>
        <dbReference type="ChEBI" id="CHEBI:15378"/>
        <dbReference type="ChEBI" id="CHEBI:17319"/>
        <dbReference type="ChEBI" id="CHEBI:17499"/>
        <dbReference type="ChEBI" id="CHEBI:37565"/>
        <dbReference type="ChEBI" id="CHEBI:57844"/>
        <dbReference type="ChEBI" id="CHEBI:59789"/>
        <dbReference type="ChEBI" id="CHEBI:131766"/>
        <dbReference type="EC" id="4.1.99.22"/>
    </reaction>
</comment>
<keyword evidence="10 12" id="KW-0456">Lyase</keyword>
<feature type="binding site" evidence="12">
    <location>
        <position position="73"/>
    </location>
    <ligand>
        <name>GTP</name>
        <dbReference type="ChEBI" id="CHEBI:37565"/>
    </ligand>
</feature>
<evidence type="ECO:0000256" key="5">
    <source>
        <dbReference type="ARBA" id="ARBA00022741"/>
    </source>
</evidence>
<dbReference type="InterPro" id="IPR006638">
    <property type="entry name" value="Elp3/MiaA/NifB-like_rSAM"/>
</dbReference>
<evidence type="ECO:0000256" key="1">
    <source>
        <dbReference type="ARBA" id="ARBA00012167"/>
    </source>
</evidence>
<evidence type="ECO:0000256" key="3">
    <source>
        <dbReference type="ARBA" id="ARBA00022691"/>
    </source>
</evidence>
<keyword evidence="2 12" id="KW-0004">4Fe-4S</keyword>
<evidence type="ECO:0000256" key="9">
    <source>
        <dbReference type="ARBA" id="ARBA00023150"/>
    </source>
</evidence>
<feature type="binding site" evidence="12">
    <location>
        <position position="33"/>
    </location>
    <ligand>
        <name>[4Fe-4S] cluster</name>
        <dbReference type="ChEBI" id="CHEBI:49883"/>
        <label>1</label>
        <note>4Fe-4S-S-AdoMet</note>
    </ligand>
</feature>
<dbReference type="NCBIfam" id="TIGR02666">
    <property type="entry name" value="moaA"/>
    <property type="match status" value="1"/>
</dbReference>
<name>A0ABQ1GS60_9BACL</name>
<evidence type="ECO:0000313" key="15">
    <source>
        <dbReference type="Proteomes" id="UP000617979"/>
    </source>
</evidence>
<dbReference type="InterPro" id="IPR013483">
    <property type="entry name" value="MoaA"/>
</dbReference>
<comment type="pathway">
    <text evidence="12">Cofactor biosynthesis; molybdopterin biosynthesis.</text>
</comment>
<dbReference type="SFLD" id="SFLDS00029">
    <property type="entry name" value="Radical_SAM"/>
    <property type="match status" value="1"/>
</dbReference>
<dbReference type="PANTHER" id="PTHR22960">
    <property type="entry name" value="MOLYBDOPTERIN COFACTOR SYNTHESIS PROTEIN A"/>
    <property type="match status" value="1"/>
</dbReference>
<evidence type="ECO:0000256" key="6">
    <source>
        <dbReference type="ARBA" id="ARBA00023004"/>
    </source>
</evidence>
<gene>
    <name evidence="12 14" type="primary">moaA</name>
    <name evidence="14" type="ORF">GCM10007416_22580</name>
</gene>
<dbReference type="CDD" id="cd21117">
    <property type="entry name" value="Twitch_MoaA"/>
    <property type="match status" value="1"/>
</dbReference>
<feature type="binding site" evidence="12">
    <location>
        <position position="77"/>
    </location>
    <ligand>
        <name>S-adenosyl-L-methionine</name>
        <dbReference type="ChEBI" id="CHEBI:59789"/>
    </ligand>
</feature>
<dbReference type="InterPro" id="IPR010505">
    <property type="entry name" value="MoaA_twitch"/>
</dbReference>
<dbReference type="EC" id="4.1.99.22" evidence="1 12"/>
<dbReference type="SFLD" id="SFLDG01383">
    <property type="entry name" value="cyclic_pyranopterin_phosphate"/>
    <property type="match status" value="1"/>
</dbReference>
<dbReference type="PANTHER" id="PTHR22960:SF0">
    <property type="entry name" value="MOLYBDENUM COFACTOR BIOSYNTHESIS PROTEIN 1"/>
    <property type="match status" value="1"/>
</dbReference>
<feature type="binding site" evidence="12">
    <location>
        <position position="200"/>
    </location>
    <ligand>
        <name>S-adenosyl-L-methionine</name>
        <dbReference type="ChEBI" id="CHEBI:59789"/>
    </ligand>
</feature>
<keyword evidence="4 12" id="KW-0479">Metal-binding</keyword>
<feature type="binding site" evidence="12">
    <location>
        <position position="19"/>
    </location>
    <ligand>
        <name>GTP</name>
        <dbReference type="ChEBI" id="CHEBI:37565"/>
    </ligand>
</feature>
<evidence type="ECO:0000259" key="13">
    <source>
        <dbReference type="PROSITE" id="PS51918"/>
    </source>
</evidence>
<dbReference type="InterPro" id="IPR040064">
    <property type="entry name" value="MoaA-like"/>
</dbReference>
<keyword evidence="3 12" id="KW-0949">S-adenosyl-L-methionine</keyword>
<comment type="caution">
    <text evidence="14">The sequence shown here is derived from an EMBL/GenBank/DDBJ whole genome shotgun (WGS) entry which is preliminary data.</text>
</comment>
<dbReference type="CDD" id="cd01335">
    <property type="entry name" value="Radical_SAM"/>
    <property type="match status" value="1"/>
</dbReference>
<dbReference type="PROSITE" id="PS01305">
    <property type="entry name" value="MOAA_NIFB_PQQE"/>
    <property type="match status" value="1"/>
</dbReference>
<evidence type="ECO:0000313" key="14">
    <source>
        <dbReference type="EMBL" id="GGA48900.1"/>
    </source>
</evidence>
<reference evidence="15" key="1">
    <citation type="journal article" date="2019" name="Int. J. Syst. Evol. Microbiol.">
        <title>The Global Catalogue of Microorganisms (GCM) 10K type strain sequencing project: providing services to taxonomists for standard genome sequencing and annotation.</title>
        <authorList>
            <consortium name="The Broad Institute Genomics Platform"/>
            <consortium name="The Broad Institute Genome Sequencing Center for Infectious Disease"/>
            <person name="Wu L."/>
            <person name="Ma J."/>
        </authorList>
    </citation>
    <scope>NUCLEOTIDE SEQUENCE [LARGE SCALE GENOMIC DNA]</scope>
    <source>
        <strain evidence="15">CGMCC 1.12404</strain>
    </source>
</reference>
<keyword evidence="7 12" id="KW-0411">Iron-sulfur</keyword>
<dbReference type="Pfam" id="PF06463">
    <property type="entry name" value="Mob_synth_C"/>
    <property type="match status" value="1"/>
</dbReference>
<evidence type="ECO:0000256" key="8">
    <source>
        <dbReference type="ARBA" id="ARBA00023134"/>
    </source>
</evidence>
<feature type="binding site" evidence="12">
    <location>
        <begin position="269"/>
        <end position="271"/>
    </location>
    <ligand>
        <name>GTP</name>
        <dbReference type="ChEBI" id="CHEBI:37565"/>
    </ligand>
</feature>
<dbReference type="InterPro" id="IPR000385">
    <property type="entry name" value="MoaA_NifB_PqqE_Fe-S-bd_CS"/>
</dbReference>
<feature type="binding site" evidence="12">
    <location>
        <position position="32"/>
    </location>
    <ligand>
        <name>S-adenosyl-L-methionine</name>
        <dbReference type="ChEBI" id="CHEBI:59789"/>
    </ligand>
</feature>
<feature type="binding site" evidence="12">
    <location>
        <position position="267"/>
    </location>
    <ligand>
        <name>[4Fe-4S] cluster</name>
        <dbReference type="ChEBI" id="CHEBI:49883"/>
        <label>2</label>
        <note>4Fe-4S-substrate</note>
    </ligand>
</feature>
<feature type="binding site" evidence="12">
    <location>
        <position position="30"/>
    </location>
    <ligand>
        <name>[4Fe-4S] cluster</name>
        <dbReference type="ChEBI" id="CHEBI:49883"/>
        <label>1</label>
        <note>4Fe-4S-S-AdoMet</note>
    </ligand>
</feature>
<feature type="binding site" evidence="12">
    <location>
        <position position="166"/>
    </location>
    <ligand>
        <name>GTP</name>
        <dbReference type="ChEBI" id="CHEBI:37565"/>
    </ligand>
</feature>
<feature type="binding site" evidence="12">
    <location>
        <position position="26"/>
    </location>
    <ligand>
        <name>[4Fe-4S] cluster</name>
        <dbReference type="ChEBI" id="CHEBI:49883"/>
        <label>1</label>
        <note>4Fe-4S-S-AdoMet</note>
    </ligand>
</feature>
<dbReference type="PROSITE" id="PS51918">
    <property type="entry name" value="RADICAL_SAM"/>
    <property type="match status" value="1"/>
</dbReference>
<feature type="binding site" evidence="12">
    <location>
        <position position="129"/>
    </location>
    <ligand>
        <name>S-adenosyl-L-methionine</name>
        <dbReference type="ChEBI" id="CHEBI:59789"/>
    </ligand>
</feature>
<sequence>MNKGITWTDVLDRPLRDLRISVTDRCNFRCRYCMPAEVFGPDYSFLPREELLTFEEILRLVRLFAAGGVEKVRITGGEPLLRRNLPRRLVEMVKGVEGIKDVALTTNASLLAGQAKLLKEAGLDRVNVSLDALDPQVFARMNGHRSDLSRVLTGIEAAEAAGLRVKVNMVVQKGVNEDQILPMARYFREKGPILRLIEFMDVGNSNNWDLKQVVPKWEMLEMIREEMPLEKMKPNYYGEVADRYRYRGSDREIGVIASVTDTFCSSCTRARLSADGRLFTCLFATEGTDLRGPLRGGAGDEELLNRIRAVWSRRRDRYSDERHTWTQDLPRKKKVEMSFIGG</sequence>
<feature type="binding site" evidence="12">
    <location>
        <position position="264"/>
    </location>
    <ligand>
        <name>[4Fe-4S] cluster</name>
        <dbReference type="ChEBI" id="CHEBI:49883"/>
        <label>2</label>
        <note>4Fe-4S-substrate</note>
    </ligand>
</feature>
<dbReference type="Pfam" id="PF04055">
    <property type="entry name" value="Radical_SAM"/>
    <property type="match status" value="1"/>
</dbReference>
<proteinExistence type="inferred from homology"/>
<evidence type="ECO:0000256" key="7">
    <source>
        <dbReference type="ARBA" id="ARBA00023014"/>
    </source>
</evidence>
<dbReference type="InterPro" id="IPR050105">
    <property type="entry name" value="MoCo_biosynth_MoaA/MoaC"/>
</dbReference>
<evidence type="ECO:0000256" key="2">
    <source>
        <dbReference type="ARBA" id="ARBA00022485"/>
    </source>
</evidence>
<evidence type="ECO:0000256" key="12">
    <source>
        <dbReference type="HAMAP-Rule" id="MF_01225"/>
    </source>
</evidence>
<evidence type="ECO:0000256" key="11">
    <source>
        <dbReference type="ARBA" id="ARBA00048697"/>
    </source>
</evidence>
<evidence type="ECO:0000256" key="10">
    <source>
        <dbReference type="ARBA" id="ARBA00023239"/>
    </source>
</evidence>
<comment type="similarity">
    <text evidence="12">Belongs to the radical SAM superfamily. MoaA family.</text>
</comment>
<dbReference type="SFLD" id="SFLDG01386">
    <property type="entry name" value="main_SPASM_domain-containing"/>
    <property type="match status" value="1"/>
</dbReference>
<evidence type="ECO:0000256" key="4">
    <source>
        <dbReference type="ARBA" id="ARBA00022723"/>
    </source>
</evidence>
<dbReference type="SUPFAM" id="SSF102114">
    <property type="entry name" value="Radical SAM enzymes"/>
    <property type="match status" value="1"/>
</dbReference>
<dbReference type="Gene3D" id="3.20.20.70">
    <property type="entry name" value="Aldolase class I"/>
    <property type="match status" value="1"/>
</dbReference>
<feature type="binding site" evidence="12">
    <location>
        <position position="105"/>
    </location>
    <ligand>
        <name>GTP</name>
        <dbReference type="ChEBI" id="CHEBI:37565"/>
    </ligand>
</feature>
<feature type="domain" description="Radical SAM core" evidence="13">
    <location>
        <begin position="10"/>
        <end position="230"/>
    </location>
</feature>
<dbReference type="EMBL" id="BMEX01000007">
    <property type="protein sequence ID" value="GGA48900.1"/>
    <property type="molecule type" value="Genomic_DNA"/>
</dbReference>
<dbReference type="SMART" id="SM00729">
    <property type="entry name" value="Elp3"/>
    <property type="match status" value="1"/>
</dbReference>
<keyword evidence="5 12" id="KW-0547">Nucleotide-binding</keyword>
<feature type="binding site" evidence="12">
    <location>
        <position position="281"/>
    </location>
    <ligand>
        <name>[4Fe-4S] cluster</name>
        <dbReference type="ChEBI" id="CHEBI:49883"/>
        <label>2</label>
        <note>4Fe-4S-substrate</note>
    </ligand>
</feature>
<comment type="cofactor">
    <cofactor evidence="12">
        <name>[4Fe-4S] cluster</name>
        <dbReference type="ChEBI" id="CHEBI:49883"/>
    </cofactor>
    <text evidence="12">Binds 2 [4Fe-4S] clusters. Binds 1 [4Fe-4S] cluster coordinated with 3 cysteines and an exchangeable S-adenosyl-L-methionine and 1 [4Fe-4S] cluster coordinated with 3 cysteines and the GTP-derived substrate.</text>
</comment>
<dbReference type="InterPro" id="IPR013785">
    <property type="entry name" value="Aldolase_TIM"/>
</dbReference>
<dbReference type="InterPro" id="IPR007197">
    <property type="entry name" value="rSAM"/>
</dbReference>
<keyword evidence="8 12" id="KW-0342">GTP-binding</keyword>
<keyword evidence="9 12" id="KW-0501">Molybdenum cofactor biosynthesis</keyword>
<accession>A0ABQ1GS60</accession>
<comment type="function">
    <text evidence="12">Catalyzes the cyclization of GTP to (8S)-3',8-cyclo-7,8-dihydroguanosine 5'-triphosphate.</text>
</comment>
<comment type="subunit">
    <text evidence="12">Monomer and homodimer.</text>
</comment>
<keyword evidence="6 12" id="KW-0408">Iron</keyword>